<dbReference type="Proteomes" id="UP000284657">
    <property type="component" value="Unassembled WGS sequence"/>
</dbReference>
<dbReference type="InterPro" id="IPR036397">
    <property type="entry name" value="RNaseH_sf"/>
</dbReference>
<dbReference type="CDD" id="cd12437">
    <property type="entry name" value="RRM_BRAP2_like"/>
    <property type="match status" value="1"/>
</dbReference>
<comment type="caution">
    <text evidence="6">The sequence shown here is derived from an EMBL/GenBank/DDBJ whole genome shotgun (WGS) entry which is preliminary data.</text>
</comment>
<proteinExistence type="predicted"/>
<evidence type="ECO:0000313" key="8">
    <source>
        <dbReference type="Proteomes" id="UP000284657"/>
    </source>
</evidence>
<dbReference type="GO" id="GO:0003676">
    <property type="term" value="F:nucleic acid binding"/>
    <property type="evidence" value="ECO:0007669"/>
    <property type="project" value="InterPro"/>
</dbReference>
<keyword evidence="2" id="KW-0175">Coiled coil</keyword>
<evidence type="ECO:0000256" key="2">
    <source>
        <dbReference type="SAM" id="Coils"/>
    </source>
</evidence>
<dbReference type="SMART" id="SM00290">
    <property type="entry name" value="ZnF_UBP"/>
    <property type="match status" value="1"/>
</dbReference>
<dbReference type="Proteomes" id="UP000277300">
    <property type="component" value="Unassembled WGS sequence"/>
</dbReference>
<dbReference type="GO" id="GO:0061630">
    <property type="term" value="F:ubiquitin protein ligase activity"/>
    <property type="evidence" value="ECO:0007669"/>
    <property type="project" value="TreeGrafter"/>
</dbReference>
<evidence type="ECO:0000256" key="1">
    <source>
        <dbReference type="PROSITE-ProRule" id="PRU00502"/>
    </source>
</evidence>
<dbReference type="GO" id="GO:0016567">
    <property type="term" value="P:protein ubiquitination"/>
    <property type="evidence" value="ECO:0007669"/>
    <property type="project" value="TreeGrafter"/>
</dbReference>
<evidence type="ECO:0000313" key="6">
    <source>
        <dbReference type="EMBL" id="RLN65776.1"/>
    </source>
</evidence>
<dbReference type="InterPro" id="IPR001607">
    <property type="entry name" value="Znf_UBP"/>
</dbReference>
<dbReference type="InterPro" id="IPR013083">
    <property type="entry name" value="Znf_RING/FYVE/PHD"/>
</dbReference>
<reference evidence="7 8" key="1">
    <citation type="submission" date="2018-07" db="EMBL/GenBank/DDBJ databases">
        <title>Genome sequencing of oomycete isolates from Chile give support for New Zealand origin for Phytophthora kernoviae and make available the first Nothophytophthora sp. genome.</title>
        <authorList>
            <person name="Studholme D.J."/>
            <person name="Sanfuentes E."/>
            <person name="Panda P."/>
            <person name="Hill R."/>
            <person name="Sambles C."/>
            <person name="Grant M."/>
            <person name="Williams N.M."/>
            <person name="Mcdougal R.L."/>
        </authorList>
    </citation>
    <scope>NUCLEOTIDE SEQUENCE [LARGE SCALE GENOMIC DNA]</scope>
    <source>
        <strain evidence="6">Chile6</strain>
        <strain evidence="5">Chile7</strain>
    </source>
</reference>
<accession>A0A3F2RYB5</accession>
<keyword evidence="1" id="KW-0862">Zinc</keyword>
<gene>
    <name evidence="5" type="ORF">BBJ29_000740</name>
    <name evidence="6" type="ORF">BBP00_00002643</name>
</gene>
<evidence type="ECO:0000256" key="3">
    <source>
        <dbReference type="SAM" id="MobiDB-lite"/>
    </source>
</evidence>
<sequence length="842" mass="95076">MFQIRVQAADECEEEVKAEDFDGALEEEEVEETLQDASFLAGNPQVRVTTGKLRFYRTDKPYATSAGSSNSSQQLPNERSALVCVVTVPSHMSPVEILEFLASFREDIALVRILKDPERSNCMVLMQFNSQERADQFFLDHNGKYFNSIEQERCKIVFVRSIEFDSVLGEDHPDNDGLEEKHAAEDQVASRSPRSERRASSAQMRKMFPPPPAGMTEIPTCAVCLDRLDASASGILTTLHGDIGSACEACGSTEHLWICLICGHVGCGRYSGEHAKQHYQDTLHTYSLELETQRVWDYAGDGYVHRLILNKQDGKFVEFPSPNTMSGERSQTPPTTSAEEEEMEHGKLEKLAVEYNFLLKSQLEEQRLYYERLLARVDEGESRQLRNAHEHERKHLKKANATLEEKTKKLEEELTFVRELNKSLIENQKQWKERVRALEEDKVKNEQETALRIGDLEGQVRDLMFYLDTQSKVEQSAHREEILGGTIQIESKPAATTHSLLQHLHALLCPKASDACPRLYQGHSPMAPKVTSSLRRNGFRIRKSLEVCDLLEHAQQVVRTSPPLRVLGLDVNTNSTGFAVVTERGRASRWGHIPTTQFASADVLHIGGAIDEFLESVQSAEQEVEWVVGIEAFLRMFRSGRFHNAGIFQLAQLNGIVSFACWKRFDVLPLHTHPSAARGFFGLSAPASSSSSLKKNSIKHQVMNFLETQEPELTQTMEQDVQKSAALPSFERTRTGALADSAFDIADAYVIAAYTRCAHFQQQLVQQHPQLVERFSTRYMELTDEAAAKTKKSSPELQALEAMSDHEKLAYTSDLFAFGAEQWFKEHNNCFKLQEHASKLSM</sequence>
<dbReference type="AlphaFoldDB" id="A0A3F2RYB5"/>
<dbReference type="GO" id="GO:0007265">
    <property type="term" value="P:Ras protein signal transduction"/>
    <property type="evidence" value="ECO:0007669"/>
    <property type="project" value="TreeGrafter"/>
</dbReference>
<protein>
    <recommendedName>
        <fullName evidence="4">UBP-type domain-containing protein</fullName>
    </recommendedName>
</protein>
<evidence type="ECO:0000313" key="7">
    <source>
        <dbReference type="Proteomes" id="UP000277300"/>
    </source>
</evidence>
<dbReference type="GO" id="GO:0008270">
    <property type="term" value="F:zinc ion binding"/>
    <property type="evidence" value="ECO:0007669"/>
    <property type="project" value="UniProtKB-KW"/>
</dbReference>
<dbReference type="Pfam" id="PF07576">
    <property type="entry name" value="BRAP2"/>
    <property type="match status" value="1"/>
</dbReference>
<dbReference type="Gene3D" id="3.30.420.10">
    <property type="entry name" value="Ribonuclease H-like superfamily/Ribonuclease H"/>
    <property type="match status" value="1"/>
</dbReference>
<dbReference type="OrthoDB" id="273556at2759"/>
<dbReference type="PROSITE" id="PS50271">
    <property type="entry name" value="ZF_UBP"/>
    <property type="match status" value="1"/>
</dbReference>
<dbReference type="SUPFAM" id="SSF57850">
    <property type="entry name" value="RING/U-box"/>
    <property type="match status" value="1"/>
</dbReference>
<evidence type="ECO:0000259" key="4">
    <source>
        <dbReference type="PROSITE" id="PS50271"/>
    </source>
</evidence>
<name>A0A3F2RYB5_9STRA</name>
<dbReference type="Gene3D" id="3.30.40.10">
    <property type="entry name" value="Zinc/RING finger domain, C3HC4 (zinc finger)"/>
    <property type="match status" value="1"/>
</dbReference>
<feature type="region of interest" description="Disordered" evidence="3">
    <location>
        <begin position="319"/>
        <end position="344"/>
    </location>
</feature>
<dbReference type="EMBL" id="MBAD02001645">
    <property type="protein sequence ID" value="RLN52786.1"/>
    <property type="molecule type" value="Genomic_DNA"/>
</dbReference>
<dbReference type="GO" id="GO:0005737">
    <property type="term" value="C:cytoplasm"/>
    <property type="evidence" value="ECO:0007669"/>
    <property type="project" value="TreeGrafter"/>
</dbReference>
<dbReference type="EMBL" id="MBDO02000048">
    <property type="protein sequence ID" value="RLN65776.1"/>
    <property type="molecule type" value="Genomic_DNA"/>
</dbReference>
<organism evidence="6 7">
    <name type="scientific">Phytophthora kernoviae</name>
    <dbReference type="NCBI Taxonomy" id="325452"/>
    <lineage>
        <taxon>Eukaryota</taxon>
        <taxon>Sar</taxon>
        <taxon>Stramenopiles</taxon>
        <taxon>Oomycota</taxon>
        <taxon>Peronosporomycetes</taxon>
        <taxon>Peronosporales</taxon>
        <taxon>Peronosporaceae</taxon>
        <taxon>Phytophthora</taxon>
    </lineage>
</organism>
<dbReference type="Pfam" id="PF02148">
    <property type="entry name" value="zf-UBP"/>
    <property type="match status" value="1"/>
</dbReference>
<keyword evidence="1" id="KW-0479">Metal-binding</keyword>
<evidence type="ECO:0000313" key="5">
    <source>
        <dbReference type="EMBL" id="RLN52786.1"/>
    </source>
</evidence>
<dbReference type="InterPro" id="IPR011422">
    <property type="entry name" value="BRAP2/ETP1_RRM"/>
</dbReference>
<feature type="compositionally biased region" description="Basic and acidic residues" evidence="3">
    <location>
        <begin position="170"/>
        <end position="185"/>
    </location>
</feature>
<keyword evidence="1" id="KW-0863">Zinc-finger</keyword>
<feature type="region of interest" description="Disordered" evidence="3">
    <location>
        <begin position="170"/>
        <end position="210"/>
    </location>
</feature>
<dbReference type="PANTHER" id="PTHR24007">
    <property type="entry name" value="BRCA1-ASSOCIATED PROTEIN"/>
    <property type="match status" value="1"/>
</dbReference>
<dbReference type="PANTHER" id="PTHR24007:SF7">
    <property type="entry name" value="BRCA1-ASSOCIATED PROTEIN"/>
    <property type="match status" value="1"/>
</dbReference>
<feature type="domain" description="UBP-type" evidence="4">
    <location>
        <begin position="219"/>
        <end position="323"/>
    </location>
</feature>
<feature type="compositionally biased region" description="Polar residues" evidence="3">
    <location>
        <begin position="321"/>
        <end position="337"/>
    </location>
</feature>
<feature type="coiled-coil region" evidence="2">
    <location>
        <begin position="386"/>
        <end position="448"/>
    </location>
</feature>